<dbReference type="Proteomes" id="UP001174934">
    <property type="component" value="Unassembled WGS sequence"/>
</dbReference>
<feature type="compositionally biased region" description="Polar residues" evidence="1">
    <location>
        <begin position="1"/>
        <end position="21"/>
    </location>
</feature>
<dbReference type="AlphaFoldDB" id="A0AA39XB80"/>
<feature type="region of interest" description="Disordered" evidence="1">
    <location>
        <begin position="1"/>
        <end position="64"/>
    </location>
</feature>
<evidence type="ECO:0000256" key="1">
    <source>
        <dbReference type="SAM" id="MobiDB-lite"/>
    </source>
</evidence>
<keyword evidence="3" id="KW-1185">Reference proteome</keyword>
<dbReference type="EMBL" id="JAULSR010000002">
    <property type="protein sequence ID" value="KAK0630520.1"/>
    <property type="molecule type" value="Genomic_DNA"/>
</dbReference>
<protein>
    <submittedName>
        <fullName evidence="2">Uncharacterized protein</fullName>
    </submittedName>
</protein>
<feature type="compositionally biased region" description="Low complexity" evidence="1">
    <location>
        <begin position="195"/>
        <end position="216"/>
    </location>
</feature>
<accession>A0AA39XB80</accession>
<proteinExistence type="predicted"/>
<evidence type="ECO:0000313" key="2">
    <source>
        <dbReference type="EMBL" id="KAK0630520.1"/>
    </source>
</evidence>
<reference evidence="2" key="1">
    <citation type="submission" date="2023-06" db="EMBL/GenBank/DDBJ databases">
        <title>Genome-scale phylogeny and comparative genomics of the fungal order Sordariales.</title>
        <authorList>
            <consortium name="Lawrence Berkeley National Laboratory"/>
            <person name="Hensen N."/>
            <person name="Bonometti L."/>
            <person name="Westerberg I."/>
            <person name="Brannstrom I.O."/>
            <person name="Guillou S."/>
            <person name="Cros-Aarteil S."/>
            <person name="Calhoun S."/>
            <person name="Haridas S."/>
            <person name="Kuo A."/>
            <person name="Mondo S."/>
            <person name="Pangilinan J."/>
            <person name="Riley R."/>
            <person name="LaButti K."/>
            <person name="Andreopoulos B."/>
            <person name="Lipzen A."/>
            <person name="Chen C."/>
            <person name="Yanf M."/>
            <person name="Daum C."/>
            <person name="Ng V."/>
            <person name="Clum A."/>
            <person name="Steindorff A."/>
            <person name="Ohm R."/>
            <person name="Martin F."/>
            <person name="Silar P."/>
            <person name="Natvig D."/>
            <person name="Lalanne C."/>
            <person name="Gautier V."/>
            <person name="Ament-velasquez S.L."/>
            <person name="Kruys A."/>
            <person name="Hutchinson M.I."/>
            <person name="Powell A.J."/>
            <person name="Barry K."/>
            <person name="Miller A.N."/>
            <person name="Grigoriev I.V."/>
            <person name="Debuchy R."/>
            <person name="Gladieux P."/>
            <person name="Thoren M.H."/>
            <person name="Johannesson H."/>
        </authorList>
    </citation>
    <scope>NUCLEOTIDE SEQUENCE</scope>
    <source>
        <strain evidence="2">SMH3391-2</strain>
    </source>
</reference>
<feature type="compositionally biased region" description="Low complexity" evidence="1">
    <location>
        <begin position="164"/>
        <end position="176"/>
    </location>
</feature>
<feature type="region of interest" description="Disordered" evidence="1">
    <location>
        <begin position="118"/>
        <end position="236"/>
    </location>
</feature>
<name>A0AA39XB80_9PEZI</name>
<evidence type="ECO:0000313" key="3">
    <source>
        <dbReference type="Proteomes" id="UP001174934"/>
    </source>
</evidence>
<organism evidence="2 3">
    <name type="scientific">Bombardia bombarda</name>
    <dbReference type="NCBI Taxonomy" id="252184"/>
    <lineage>
        <taxon>Eukaryota</taxon>
        <taxon>Fungi</taxon>
        <taxon>Dikarya</taxon>
        <taxon>Ascomycota</taxon>
        <taxon>Pezizomycotina</taxon>
        <taxon>Sordariomycetes</taxon>
        <taxon>Sordariomycetidae</taxon>
        <taxon>Sordariales</taxon>
        <taxon>Lasiosphaeriaceae</taxon>
        <taxon>Bombardia</taxon>
    </lineage>
</organism>
<feature type="compositionally biased region" description="Polar residues" evidence="1">
    <location>
        <begin position="39"/>
        <end position="54"/>
    </location>
</feature>
<gene>
    <name evidence="2" type="ORF">B0T17DRAFT_222705</name>
</gene>
<sequence>MSTNPSPGNQGQPNMPTTPGSRRSEDAAVSITSDHETTIDPTQALPNQAEMTNESNERNSRQSVTNILIQINDYLTATKHVDESAEFRGARSAYPVTPAEAFLNDKLHETKERYSQLQALEKNTSGSVTPSQLPPSREGRSRSPSFAGSMASTSGPDISHHRGGSMSSRGPSPLRPQGATEIQQRRHAKTLPGVSTPSSAAVTTANPPASSSSLPAQRSGDNTHLEVPSPSYRGAR</sequence>
<comment type="caution">
    <text evidence="2">The sequence shown here is derived from an EMBL/GenBank/DDBJ whole genome shotgun (WGS) entry which is preliminary data.</text>
</comment>
<feature type="compositionally biased region" description="Polar residues" evidence="1">
    <location>
        <begin position="118"/>
        <end position="131"/>
    </location>
</feature>